<evidence type="ECO:0000313" key="5">
    <source>
        <dbReference type="Proteomes" id="UP001306950"/>
    </source>
</evidence>
<feature type="domain" description="SLH" evidence="3">
    <location>
        <begin position="570"/>
        <end position="632"/>
    </location>
</feature>
<dbReference type="PANTHER" id="PTHR36842">
    <property type="entry name" value="PROTEIN TOLB HOMOLOG"/>
    <property type="match status" value="1"/>
</dbReference>
<proteinExistence type="predicted"/>
<evidence type="ECO:0000256" key="2">
    <source>
        <dbReference type="SAM" id="SignalP"/>
    </source>
</evidence>
<feature type="domain" description="SLH" evidence="3">
    <location>
        <begin position="509"/>
        <end position="569"/>
    </location>
</feature>
<keyword evidence="5" id="KW-1185">Reference proteome</keyword>
<organism evidence="4 5">
    <name type="scientific">Paenibacillus haidiansis</name>
    <dbReference type="NCBI Taxonomy" id="1574488"/>
    <lineage>
        <taxon>Bacteria</taxon>
        <taxon>Bacillati</taxon>
        <taxon>Bacillota</taxon>
        <taxon>Bacilli</taxon>
        <taxon>Bacillales</taxon>
        <taxon>Paenibacillaceae</taxon>
        <taxon>Paenibacillus</taxon>
    </lineage>
</organism>
<gene>
    <name evidence="4" type="ORF">V3851_04590</name>
</gene>
<dbReference type="PANTHER" id="PTHR36842:SF1">
    <property type="entry name" value="PROTEIN TOLB"/>
    <property type="match status" value="1"/>
</dbReference>
<dbReference type="PROSITE" id="PS51272">
    <property type="entry name" value="SLH"/>
    <property type="match status" value="2"/>
</dbReference>
<evidence type="ECO:0000313" key="4">
    <source>
        <dbReference type="EMBL" id="MEF2965101.1"/>
    </source>
</evidence>
<dbReference type="EMBL" id="JAZHPZ010000002">
    <property type="protein sequence ID" value="MEF2965101.1"/>
    <property type="molecule type" value="Genomic_DNA"/>
</dbReference>
<dbReference type="RefSeq" id="WP_331845343.1">
    <property type="nucleotide sequence ID" value="NZ_JAZHPZ010000002.1"/>
</dbReference>
<accession>A0ABU7VPC7</accession>
<name>A0ABU7VPC7_9BACL</name>
<dbReference type="Gene3D" id="2.120.10.30">
    <property type="entry name" value="TolB, C-terminal domain"/>
    <property type="match status" value="1"/>
</dbReference>
<dbReference type="Proteomes" id="UP001306950">
    <property type="component" value="Unassembled WGS sequence"/>
</dbReference>
<comment type="caution">
    <text evidence="4">The sequence shown here is derived from an EMBL/GenBank/DDBJ whole genome shotgun (WGS) entry which is preliminary data.</text>
</comment>
<dbReference type="InterPro" id="IPR001119">
    <property type="entry name" value="SLH_dom"/>
</dbReference>
<feature type="signal peptide" evidence="2">
    <location>
        <begin position="1"/>
        <end position="32"/>
    </location>
</feature>
<keyword evidence="2" id="KW-0732">Signal</keyword>
<feature type="region of interest" description="Disordered" evidence="1">
    <location>
        <begin position="338"/>
        <end position="374"/>
    </location>
</feature>
<dbReference type="Pfam" id="PF00395">
    <property type="entry name" value="SLH"/>
    <property type="match status" value="2"/>
</dbReference>
<evidence type="ECO:0000256" key="1">
    <source>
        <dbReference type="SAM" id="MobiDB-lite"/>
    </source>
</evidence>
<reference evidence="4 5" key="1">
    <citation type="submission" date="2024-02" db="EMBL/GenBank/DDBJ databases">
        <title>A nitrogen-fixing paenibacillus bacterium.</title>
        <authorList>
            <person name="Zhang W.L."/>
            <person name="Chen S.F."/>
        </authorList>
    </citation>
    <scope>NUCLEOTIDE SEQUENCE [LARGE SCALE GENOMIC DNA]</scope>
    <source>
        <strain evidence="4 5">M1</strain>
    </source>
</reference>
<sequence>MNMRTTKKRGRLRVLGLVWAAACLAGTSGLLAGPASAVSHAEPLSAGSGSGVSRSDYSISGDYVVWLNTDGNGQKQIYVQNASTGEQTAVTNRNVPKDVPAINGSTIVWADKGEQGLASADWDIYSYNLRTGAELKLNRTDGPYANPTVDGNGVVWSDTRQYGNMIYHDLKTGAEANLGEGRYPVLMNGRVVYLNARDGGLSVLELDSGINRSLVALGGSNYVDWFVTNGEHMLFKQKNGDLESKYAIISLDDQLAPVQDLTEMSVKNEEYAFMSIGDTKAAFLINEGGQTVLKGVSLDTAKVYDLTGNDPGKKYIGFSGDRLIYTYTDGSLGYVALGGSSTEPGTGGGGQGSNPSPSTSSPSSSGGSANKGNAAAPSVTKIVVGVEGGTVGSADGRAQLVIVPGTFTEDTEISLTELDGNDFTLTDEKGRTLEAAGAVWRIQAAADFGKEAELSLAYGDEDYCEQLGIYQYDEAAGYWTYVGGITDNAEGRYVRTDISSSGIYAVLLRNVAFDDVASNHWASNEIGVLAARGIVDGVGADAFAPKDTLMRAQFSKMLAGALGIKPVSPAEPTFKDVAASKWSYGWVEAAAAAGIAEGDQGSFRPDDALTREQMMAMLVRAIDVKVEDEAAAVKEAGLSRFKDATEVSEWAKPLVVLPERHAERPARPVERRRRSRLALPLRRIRHSEDPEKFDLNYPGPDNMFGLHRIRL</sequence>
<evidence type="ECO:0000259" key="3">
    <source>
        <dbReference type="PROSITE" id="PS51272"/>
    </source>
</evidence>
<protein>
    <submittedName>
        <fullName evidence="4">S-layer homology domain-containing protein</fullName>
    </submittedName>
</protein>
<dbReference type="SUPFAM" id="SSF69304">
    <property type="entry name" value="Tricorn protease N-terminal domain"/>
    <property type="match status" value="1"/>
</dbReference>
<feature type="chain" id="PRO_5045845046" evidence="2">
    <location>
        <begin position="33"/>
        <end position="711"/>
    </location>
</feature>
<feature type="compositionally biased region" description="Low complexity" evidence="1">
    <location>
        <begin position="353"/>
        <end position="374"/>
    </location>
</feature>
<dbReference type="InterPro" id="IPR011042">
    <property type="entry name" value="6-blade_b-propeller_TolB-like"/>
</dbReference>